<dbReference type="Pfam" id="PF25973">
    <property type="entry name" value="BSH_CzcB"/>
    <property type="match status" value="1"/>
</dbReference>
<dbReference type="Gene3D" id="2.40.50.100">
    <property type="match status" value="1"/>
</dbReference>
<accession>D1B037</accession>
<dbReference type="Gene3D" id="1.10.287.470">
    <property type="entry name" value="Helix hairpin bin"/>
    <property type="match status" value="1"/>
</dbReference>
<dbReference type="Pfam" id="PF25954">
    <property type="entry name" value="Beta-barrel_RND_2"/>
    <property type="match status" value="1"/>
</dbReference>
<dbReference type="Gene3D" id="2.40.30.170">
    <property type="match status" value="1"/>
</dbReference>
<feature type="domain" description="CusB-like beta-barrel" evidence="3">
    <location>
        <begin position="195"/>
        <end position="267"/>
    </location>
</feature>
<dbReference type="GO" id="GO:0015562">
    <property type="term" value="F:efflux transmembrane transporter activity"/>
    <property type="evidence" value="ECO:0007669"/>
    <property type="project" value="TreeGrafter"/>
</dbReference>
<dbReference type="eggNOG" id="COG0845">
    <property type="taxonomic scope" value="Bacteria"/>
</dbReference>
<dbReference type="OrthoDB" id="9806939at2"/>
<dbReference type="RefSeq" id="WP_012856420.1">
    <property type="nucleotide sequence ID" value="NC_013512.1"/>
</dbReference>
<dbReference type="STRING" id="525898.Sdel_0618"/>
<feature type="coiled-coil region" evidence="2">
    <location>
        <begin position="119"/>
        <end position="153"/>
    </location>
</feature>
<dbReference type="PANTHER" id="PTHR30469">
    <property type="entry name" value="MULTIDRUG RESISTANCE PROTEIN MDTA"/>
    <property type="match status" value="1"/>
</dbReference>
<gene>
    <name evidence="5" type="ordered locus">Sdel_0618</name>
</gene>
<reference evidence="6" key="1">
    <citation type="submission" date="2009-11" db="EMBL/GenBank/DDBJ databases">
        <title>The complete genome of Sulfurospirillum deleyianum DSM 6946.</title>
        <authorList>
            <consortium name="US DOE Joint Genome Institute (JGI-PGF)"/>
            <person name="Lucas S."/>
            <person name="Copeland A."/>
            <person name="Lapidus A."/>
            <person name="Glavina del Rio T."/>
            <person name="Dalin E."/>
            <person name="Tice H."/>
            <person name="Bruce D."/>
            <person name="Goodwin L."/>
            <person name="Pitluck S."/>
            <person name="Kyrpides N."/>
            <person name="Mavromatis K."/>
            <person name="Ivanova N."/>
            <person name="Ovchinnikova G."/>
            <person name="Munk A.C."/>
            <person name="Lu M."/>
            <person name="Brettin T."/>
            <person name="Detter J.C."/>
            <person name="Han C."/>
            <person name="Tapia R."/>
            <person name="Larimer F."/>
            <person name="Land M."/>
            <person name="Hauser L."/>
            <person name="Markowitz V."/>
            <person name="Cheng J.F."/>
            <person name="Hugenholtz P."/>
            <person name="Woyke T."/>
            <person name="Wu D."/>
            <person name="Aumann P."/>
            <person name="Schneider S."/>
            <person name="Lang E."/>
            <person name="Spring S."/>
            <person name="Klenk H.P."/>
            <person name="Eisen J.A."/>
        </authorList>
    </citation>
    <scope>NUCLEOTIDE SEQUENCE [LARGE SCALE GENOMIC DNA]</scope>
    <source>
        <strain evidence="6">ATCC 51133 / DSM 6946 / 5175</strain>
    </source>
</reference>
<dbReference type="InterPro" id="IPR006143">
    <property type="entry name" value="RND_pump_MFP"/>
</dbReference>
<keyword evidence="6" id="KW-1185">Reference proteome</keyword>
<dbReference type="EMBL" id="CP001816">
    <property type="protein sequence ID" value="ACZ11654.1"/>
    <property type="molecule type" value="Genomic_DNA"/>
</dbReference>
<organism evidence="5 6">
    <name type="scientific">Sulfurospirillum deleyianum (strain ATCC 51133 / DSM 6946 / 5175)</name>
    <dbReference type="NCBI Taxonomy" id="525898"/>
    <lineage>
        <taxon>Bacteria</taxon>
        <taxon>Pseudomonadati</taxon>
        <taxon>Campylobacterota</taxon>
        <taxon>Epsilonproteobacteria</taxon>
        <taxon>Campylobacterales</taxon>
        <taxon>Sulfurospirillaceae</taxon>
        <taxon>Sulfurospirillum</taxon>
    </lineage>
</organism>
<feature type="domain" description="CzcB-like barrel-sandwich hybrid" evidence="4">
    <location>
        <begin position="36"/>
        <end position="189"/>
    </location>
</feature>
<dbReference type="NCBIfam" id="TIGR01730">
    <property type="entry name" value="RND_mfp"/>
    <property type="match status" value="1"/>
</dbReference>
<keyword evidence="2" id="KW-0175">Coiled coil</keyword>
<evidence type="ECO:0000259" key="4">
    <source>
        <dbReference type="Pfam" id="PF25973"/>
    </source>
</evidence>
<evidence type="ECO:0000313" key="5">
    <source>
        <dbReference type="EMBL" id="ACZ11654.1"/>
    </source>
</evidence>
<comment type="similarity">
    <text evidence="1">Belongs to the membrane fusion protein (MFP) (TC 8.A.1) family.</text>
</comment>
<dbReference type="AlphaFoldDB" id="D1B037"/>
<dbReference type="HOGENOM" id="CLU_018816_6_3_7"/>
<proteinExistence type="inferred from homology"/>
<evidence type="ECO:0000256" key="2">
    <source>
        <dbReference type="SAM" id="Coils"/>
    </source>
</evidence>
<evidence type="ECO:0000256" key="1">
    <source>
        <dbReference type="ARBA" id="ARBA00009477"/>
    </source>
</evidence>
<dbReference type="InterPro" id="IPR058647">
    <property type="entry name" value="BSH_CzcB-like"/>
</dbReference>
<dbReference type="GO" id="GO:1990281">
    <property type="term" value="C:efflux pump complex"/>
    <property type="evidence" value="ECO:0007669"/>
    <property type="project" value="TreeGrafter"/>
</dbReference>
<evidence type="ECO:0000313" key="6">
    <source>
        <dbReference type="Proteomes" id="UP000002222"/>
    </source>
</evidence>
<dbReference type="KEGG" id="sdl:Sdel_0618"/>
<evidence type="ECO:0000259" key="3">
    <source>
        <dbReference type="Pfam" id="PF25954"/>
    </source>
</evidence>
<reference evidence="5 6" key="2">
    <citation type="journal article" date="2010" name="Stand. Genomic Sci.">
        <title>Complete genome sequence of Sulfurospirillum deleyianum type strain (5175).</title>
        <authorList>
            <person name="Sikorski J."/>
            <person name="Lapidus A."/>
            <person name="Copeland A."/>
            <person name="Glavina Del Rio T."/>
            <person name="Nolan M."/>
            <person name="Lucas S."/>
            <person name="Chen F."/>
            <person name="Tice H."/>
            <person name="Cheng J.F."/>
            <person name="Saunders E."/>
            <person name="Bruce D."/>
            <person name="Goodwin L."/>
            <person name="Pitluck S."/>
            <person name="Ovchinnikova G."/>
            <person name="Pati A."/>
            <person name="Ivanova N."/>
            <person name="Mavromatis K."/>
            <person name="Chen A."/>
            <person name="Palaniappan K."/>
            <person name="Chain P."/>
            <person name="Land M."/>
            <person name="Hauser L."/>
            <person name="Chang Y.J."/>
            <person name="Jeffries C.D."/>
            <person name="Brettin T."/>
            <person name="Detter J.C."/>
            <person name="Han C."/>
            <person name="Rohde M."/>
            <person name="Lang E."/>
            <person name="Spring S."/>
            <person name="Goker M."/>
            <person name="Bristow J."/>
            <person name="Eisen J.A."/>
            <person name="Markowitz V."/>
            <person name="Hugenholtz P."/>
            <person name="Kyrpides N.C."/>
            <person name="Klenk H.P."/>
        </authorList>
    </citation>
    <scope>NUCLEOTIDE SEQUENCE [LARGE SCALE GENOMIC DNA]</scope>
    <source>
        <strain evidence="6">ATCC 51133 / DSM 6946 / 5175</strain>
    </source>
</reference>
<protein>
    <submittedName>
        <fullName evidence="5">Biotin/lipoyl attachment domain-containing protein</fullName>
    </submittedName>
</protein>
<name>D1B037_SULD5</name>
<dbReference type="SUPFAM" id="SSF111369">
    <property type="entry name" value="HlyD-like secretion proteins"/>
    <property type="match status" value="1"/>
</dbReference>
<dbReference type="Proteomes" id="UP000002222">
    <property type="component" value="Chromosome"/>
</dbReference>
<sequence length="268" mass="29844" precursor="true">MKSLHVTLIAFLLGGSFLSAEPLVLSGSVISDNEKSISSRYMGYVKEVFVKEGDVVKKGQVLYRIDSKEIDSALEQSRLAIEQAQLSYVMYEAQYTNAKLNLERHQRLYAKDMVSKFDVENLELSCNNLKTMLHIAQKQIATAKQKRLEVENQYHYLDVKAPNDSVVIKKQIHAGEMALAGVPAFVLSDISHLKISAEIAEAYLKTIHIGDKAVVEIPSIGCQSEGVIEAIVPSSNPMTHAFRIKTSFTCKERMAYPGMYATLLLGQQ</sequence>
<dbReference type="PANTHER" id="PTHR30469:SF15">
    <property type="entry name" value="HLYD FAMILY OF SECRETION PROTEINS"/>
    <property type="match status" value="1"/>
</dbReference>
<dbReference type="InterPro" id="IPR058792">
    <property type="entry name" value="Beta-barrel_RND_2"/>
</dbReference>